<dbReference type="GO" id="GO:0004672">
    <property type="term" value="F:protein kinase activity"/>
    <property type="evidence" value="ECO:0007669"/>
    <property type="project" value="InterPro"/>
</dbReference>
<dbReference type="InterPro" id="IPR008271">
    <property type="entry name" value="Ser/Thr_kinase_AS"/>
</dbReference>
<sequence>MKLNDFSLNTLISLTSGEAPPTKRYVRCTSTAQVSLLRFWEDRNVKRDGEGQHSPHGRQGIFSLLVKCTLLAALSCPDFKLSDSPVSIRLNIETGLKDLTDPGSNSSRTFQEHGLTESFLRACPIGIMPDGSGGGGGLREETAENESCLADVEVKLLEFDAMIKKLSRRRPGQLIKTIAFLEDLHLYILHTYMTTMEQTVLYSFNVKARIFTQLTSKLACSVSEHTGRSVPPVSFFCRANVSENERRTGLYDYQLSGCLTDQTSEYAPRGKPMEHPRFNTYHTCKEKVKSFTLFVVSTYAYFKVYLEKNVQAAVKKLDCGNDEAAKEFKVVIQIIHRDLKSSNIFLDCNFNAKISDFGLAVVNRPKKKNLKLSGTVGYVAPLSSRRLRLIRSILFASYTDSFCAGSTITVFFVFTMAAITISQLISLSPDSDKATNAAASIFVVIDRELKIDPSFMIVLQQLPENGSMRNG</sequence>
<keyword evidence="1" id="KW-0238">DNA-binding</keyword>
<reference evidence="3" key="1">
    <citation type="submission" date="2021-01" db="EMBL/GenBank/DDBJ databases">
        <authorList>
            <consortium name="Genoscope - CEA"/>
            <person name="William W."/>
        </authorList>
    </citation>
    <scope>NUCLEOTIDE SEQUENCE</scope>
</reference>
<dbReference type="AlphaFoldDB" id="A0A816JGJ4"/>
<evidence type="ECO:0000259" key="2">
    <source>
        <dbReference type="PROSITE" id="PS50011"/>
    </source>
</evidence>
<evidence type="ECO:0000313" key="3">
    <source>
        <dbReference type="EMBL" id="CAF1834601.1"/>
    </source>
</evidence>
<dbReference type="PANTHER" id="PTHR46684">
    <property type="entry name" value="TRANSCRIPTION FACTOR FAMA"/>
    <property type="match status" value="1"/>
</dbReference>
<protein>
    <submittedName>
        <fullName evidence="3">(rape) hypothetical protein</fullName>
    </submittedName>
</protein>
<dbReference type="PROSITE" id="PS50011">
    <property type="entry name" value="PROTEIN_KINASE_DOM"/>
    <property type="match status" value="1"/>
</dbReference>
<dbReference type="GO" id="GO:0010052">
    <property type="term" value="P:guard cell differentiation"/>
    <property type="evidence" value="ECO:0007669"/>
    <property type="project" value="InterPro"/>
</dbReference>
<dbReference type="PANTHER" id="PTHR46684:SF6">
    <property type="entry name" value="TRANSCRIPTION FACTOR FAMA"/>
    <property type="match status" value="1"/>
</dbReference>
<feature type="domain" description="Protein kinase" evidence="2">
    <location>
        <begin position="124"/>
        <end position="468"/>
    </location>
</feature>
<dbReference type="Gene3D" id="1.10.510.10">
    <property type="entry name" value="Transferase(Phosphotransferase) domain 1"/>
    <property type="match status" value="1"/>
</dbReference>
<dbReference type="GO" id="GO:0003677">
    <property type="term" value="F:DNA binding"/>
    <property type="evidence" value="ECO:0007669"/>
    <property type="project" value="UniProtKB-KW"/>
</dbReference>
<dbReference type="InterPro" id="IPR000719">
    <property type="entry name" value="Prot_kinase_dom"/>
</dbReference>
<dbReference type="Pfam" id="PF00069">
    <property type="entry name" value="Pkinase"/>
    <property type="match status" value="1"/>
</dbReference>
<dbReference type="GO" id="GO:0003700">
    <property type="term" value="F:DNA-binding transcription factor activity"/>
    <property type="evidence" value="ECO:0007669"/>
    <property type="project" value="InterPro"/>
</dbReference>
<dbReference type="InterPro" id="IPR044283">
    <property type="entry name" value="FAMA/SPEECHLESS/MUTE-like"/>
</dbReference>
<dbReference type="EMBL" id="HG994368">
    <property type="protein sequence ID" value="CAF1834601.1"/>
    <property type="molecule type" value="Genomic_DNA"/>
</dbReference>
<evidence type="ECO:0000256" key="1">
    <source>
        <dbReference type="ARBA" id="ARBA00023125"/>
    </source>
</evidence>
<name>A0A816JGJ4_BRANA</name>
<gene>
    <name evidence="3" type="ORF">DARMORV10_C04P24980.1</name>
</gene>
<dbReference type="PROSITE" id="PS00108">
    <property type="entry name" value="PROTEIN_KINASE_ST"/>
    <property type="match status" value="1"/>
</dbReference>
<dbReference type="Proteomes" id="UP001295469">
    <property type="component" value="Chromosome C04"/>
</dbReference>
<proteinExistence type="predicted"/>
<organism evidence="3">
    <name type="scientific">Brassica napus</name>
    <name type="common">Rape</name>
    <dbReference type="NCBI Taxonomy" id="3708"/>
    <lineage>
        <taxon>Eukaryota</taxon>
        <taxon>Viridiplantae</taxon>
        <taxon>Streptophyta</taxon>
        <taxon>Embryophyta</taxon>
        <taxon>Tracheophyta</taxon>
        <taxon>Spermatophyta</taxon>
        <taxon>Magnoliopsida</taxon>
        <taxon>eudicotyledons</taxon>
        <taxon>Gunneridae</taxon>
        <taxon>Pentapetalae</taxon>
        <taxon>rosids</taxon>
        <taxon>malvids</taxon>
        <taxon>Brassicales</taxon>
        <taxon>Brassicaceae</taxon>
        <taxon>Brassiceae</taxon>
        <taxon>Brassica</taxon>
    </lineage>
</organism>
<dbReference type="InterPro" id="IPR011009">
    <property type="entry name" value="Kinase-like_dom_sf"/>
</dbReference>
<dbReference type="SUPFAM" id="SSF56112">
    <property type="entry name" value="Protein kinase-like (PK-like)"/>
    <property type="match status" value="1"/>
</dbReference>
<dbReference type="GO" id="GO:0005524">
    <property type="term" value="F:ATP binding"/>
    <property type="evidence" value="ECO:0007669"/>
    <property type="project" value="InterPro"/>
</dbReference>
<accession>A0A816JGJ4</accession>